<evidence type="ECO:0000256" key="5">
    <source>
        <dbReference type="ARBA" id="ARBA00023315"/>
    </source>
</evidence>
<dbReference type="GO" id="GO:0043810">
    <property type="term" value="F:ornithine-acyl [acyl carrier protein] N-acyltransferase activity"/>
    <property type="evidence" value="ECO:0007669"/>
    <property type="project" value="UniProtKB-EC"/>
</dbReference>
<dbReference type="SUPFAM" id="SSF55729">
    <property type="entry name" value="Acyl-CoA N-acyltransferases (Nat)"/>
    <property type="match status" value="1"/>
</dbReference>
<dbReference type="Pfam" id="PF13444">
    <property type="entry name" value="Acetyltransf_5"/>
    <property type="match status" value="1"/>
</dbReference>
<comment type="similarity">
    <text evidence="6">Belongs to the acetyltransferase family. OlsB subfamily.</text>
</comment>
<dbReference type="PANTHER" id="PTHR37323">
    <property type="entry name" value="GCN5-RELATED N-ACETYLTRANSFERASE"/>
    <property type="match status" value="1"/>
</dbReference>
<name>A0A8K0Y0F4_9RHOB</name>
<evidence type="ECO:0000256" key="10">
    <source>
        <dbReference type="ARBA" id="ARBA00047785"/>
    </source>
</evidence>
<protein>
    <recommendedName>
        <fullName evidence="8">L-ornithine N(alpha)-acyltransferase</fullName>
        <ecNumber evidence="7">2.3.2.30</ecNumber>
    </recommendedName>
</protein>
<proteinExistence type="inferred from homology"/>
<dbReference type="EMBL" id="JAESVN010000004">
    <property type="protein sequence ID" value="MBL4917791.1"/>
    <property type="molecule type" value="Genomic_DNA"/>
</dbReference>
<evidence type="ECO:0000256" key="3">
    <source>
        <dbReference type="ARBA" id="ARBA00022679"/>
    </source>
</evidence>
<evidence type="ECO:0000256" key="2">
    <source>
        <dbReference type="ARBA" id="ARBA00022516"/>
    </source>
</evidence>
<dbReference type="AlphaFoldDB" id="A0A8K0Y0F4"/>
<dbReference type="GO" id="GO:0006629">
    <property type="term" value="P:lipid metabolic process"/>
    <property type="evidence" value="ECO:0007669"/>
    <property type="project" value="UniProtKB-KW"/>
</dbReference>
<evidence type="ECO:0000256" key="4">
    <source>
        <dbReference type="ARBA" id="ARBA00023098"/>
    </source>
</evidence>
<keyword evidence="12" id="KW-1185">Reference proteome</keyword>
<dbReference type="EC" id="2.3.2.30" evidence="7"/>
<dbReference type="RefSeq" id="WP_202688959.1">
    <property type="nucleotide sequence ID" value="NZ_JAESVN010000004.1"/>
</dbReference>
<dbReference type="PANTHER" id="PTHR37323:SF1">
    <property type="entry name" value="L-ORNITHINE N(ALPHA)-ACYLTRANSFERASE"/>
    <property type="match status" value="1"/>
</dbReference>
<evidence type="ECO:0000256" key="9">
    <source>
        <dbReference type="ARBA" id="ARBA00045724"/>
    </source>
</evidence>
<comment type="caution">
    <text evidence="11">The sequence shown here is derived from an EMBL/GenBank/DDBJ whole genome shotgun (WGS) entry which is preliminary data.</text>
</comment>
<reference evidence="11" key="1">
    <citation type="submission" date="2021-01" db="EMBL/GenBank/DDBJ databases">
        <title>Tabrizicola alba sp. nov. a motile alkaliphilic bacterium isolated from a soda lake.</title>
        <authorList>
            <person name="Szuroczki S."/>
            <person name="Abbaszade G."/>
            <person name="Schumann P."/>
            <person name="Toth E."/>
        </authorList>
    </citation>
    <scope>NUCLEOTIDE SEQUENCE</scope>
    <source>
        <strain evidence="11">DMG-N-6</strain>
    </source>
</reference>
<comment type="function">
    <text evidence="9">Catalyzes the first step in the biosynthesis of ornithine lipids, which are phosphorus-free membrane lipids. Catalyzes the 3-hydroxyacyl-acyl carrier protein-dependent acylation of ornithine to form lyso-ornithine lipid (LOL).</text>
</comment>
<keyword evidence="2" id="KW-0444">Lipid biosynthesis</keyword>
<keyword evidence="4" id="KW-0443">Lipid metabolism</keyword>
<evidence type="ECO:0000256" key="8">
    <source>
        <dbReference type="ARBA" id="ARBA00039866"/>
    </source>
</evidence>
<evidence type="ECO:0000256" key="1">
    <source>
        <dbReference type="ARBA" id="ARBA00005189"/>
    </source>
</evidence>
<accession>A0A8K0Y0F4</accession>
<dbReference type="Proteomes" id="UP000648908">
    <property type="component" value="Unassembled WGS sequence"/>
</dbReference>
<dbReference type="InterPro" id="IPR016181">
    <property type="entry name" value="Acyl_CoA_acyltransferase"/>
</dbReference>
<evidence type="ECO:0000313" key="11">
    <source>
        <dbReference type="EMBL" id="MBL4917791.1"/>
    </source>
</evidence>
<comment type="catalytic activity">
    <reaction evidence="10">
        <text>a (3R)-hydroxyacyl-[ACP] + L-ornithine = a lyso-ornithine lipid + holo-[ACP] + H(+)</text>
        <dbReference type="Rhea" id="RHEA:20633"/>
        <dbReference type="Rhea" id="RHEA-COMP:9685"/>
        <dbReference type="Rhea" id="RHEA-COMP:9945"/>
        <dbReference type="ChEBI" id="CHEBI:15378"/>
        <dbReference type="ChEBI" id="CHEBI:46911"/>
        <dbReference type="ChEBI" id="CHEBI:64479"/>
        <dbReference type="ChEBI" id="CHEBI:78827"/>
        <dbReference type="ChEBI" id="CHEBI:138482"/>
        <dbReference type="EC" id="2.3.2.30"/>
    </reaction>
    <physiologicalReaction direction="left-to-right" evidence="10">
        <dbReference type="Rhea" id="RHEA:20634"/>
    </physiologicalReaction>
</comment>
<dbReference type="Gene3D" id="3.40.630.30">
    <property type="match status" value="1"/>
</dbReference>
<keyword evidence="3" id="KW-0808">Transferase</keyword>
<keyword evidence="5" id="KW-0012">Acyltransferase</keyword>
<gene>
    <name evidence="11" type="ORF">JL811_11220</name>
</gene>
<evidence type="ECO:0000256" key="6">
    <source>
        <dbReference type="ARBA" id="ARBA00038095"/>
    </source>
</evidence>
<organism evidence="11 12">
    <name type="scientific">Szabonella alba</name>
    <dbReference type="NCBI Taxonomy" id="2804194"/>
    <lineage>
        <taxon>Bacteria</taxon>
        <taxon>Pseudomonadati</taxon>
        <taxon>Pseudomonadota</taxon>
        <taxon>Alphaproteobacteria</taxon>
        <taxon>Rhodobacterales</taxon>
        <taxon>Paracoccaceae</taxon>
        <taxon>Szabonella</taxon>
    </lineage>
</organism>
<dbReference type="InterPro" id="IPR052351">
    <property type="entry name" value="Ornithine_N-alpha-AT"/>
</dbReference>
<comment type="pathway">
    <text evidence="1">Lipid metabolism.</text>
</comment>
<evidence type="ECO:0000313" key="12">
    <source>
        <dbReference type="Proteomes" id="UP000648908"/>
    </source>
</evidence>
<sequence>MLGFEKGRYRTRLGSGPADLRAAQQLRHRCFIADGGEGLETDTFDSACLHVLVEEQGESDPVACFRLLPLPGGHAIGQSYAAQFYDLSALAPIAQPILELGRFCIRPDRKDPDILRLAWGALTRFVDATGVGMLFGCTSFHGTDPAAFRDAFALLAARHLAPPDRRPVPRAAEIHRYAAELSGQAPDLRQAQRQLPPLLRTYLLMGGWVSDHAVIDRDLGTLHVFTGLEIGAIPEARARLLRMVAA</sequence>
<evidence type="ECO:0000256" key="7">
    <source>
        <dbReference type="ARBA" id="ARBA00039058"/>
    </source>
</evidence>